<gene>
    <name evidence="19" type="ORF">PPACK8108_LOCUS11531</name>
</gene>
<evidence type="ECO:0000256" key="11">
    <source>
        <dbReference type="ARBA" id="ARBA00023242"/>
    </source>
</evidence>
<feature type="domain" description="mRNA capping enzyme adenylation" evidence="17">
    <location>
        <begin position="46"/>
        <end position="243"/>
    </location>
</feature>
<feature type="region of interest" description="Disordered" evidence="16">
    <location>
        <begin position="378"/>
        <end position="436"/>
    </location>
</feature>
<keyword evidence="7 19" id="KW-0548">Nucleotidyltransferase</keyword>
<dbReference type="FunFam" id="3.30.470.30:FF:000011">
    <property type="entry name" value="mRNA-capping enzyme subunit alpha"/>
    <property type="match status" value="1"/>
</dbReference>
<evidence type="ECO:0000256" key="9">
    <source>
        <dbReference type="ARBA" id="ARBA00023042"/>
    </source>
</evidence>
<dbReference type="GO" id="GO:0005524">
    <property type="term" value="F:ATP binding"/>
    <property type="evidence" value="ECO:0007669"/>
    <property type="project" value="InterPro"/>
</dbReference>
<evidence type="ECO:0000256" key="15">
    <source>
        <dbReference type="ARBA" id="ARBA00047082"/>
    </source>
</evidence>
<keyword evidence="6" id="KW-0808">Transferase</keyword>
<dbReference type="InterPro" id="IPR013846">
    <property type="entry name" value="mRNA_cap_enzyme_C"/>
</dbReference>
<keyword evidence="5" id="KW-0507">mRNA processing</keyword>
<dbReference type="Proteomes" id="UP001153365">
    <property type="component" value="Unassembled WGS sequence"/>
</dbReference>
<evidence type="ECO:0000256" key="1">
    <source>
        <dbReference type="ARBA" id="ARBA00004123"/>
    </source>
</evidence>
<keyword evidence="20" id="KW-1185">Reference proteome</keyword>
<dbReference type="InterPro" id="IPR012340">
    <property type="entry name" value="NA-bd_OB-fold"/>
</dbReference>
<dbReference type="InterPro" id="IPR001339">
    <property type="entry name" value="mRNA_cap_enzyme_adenylation"/>
</dbReference>
<dbReference type="PANTHER" id="PTHR10367:SF17">
    <property type="entry name" value="MRNA-CAPPING ENZYME"/>
    <property type="match status" value="1"/>
</dbReference>
<evidence type="ECO:0000256" key="16">
    <source>
        <dbReference type="SAM" id="MobiDB-lite"/>
    </source>
</evidence>
<dbReference type="Pfam" id="PF01331">
    <property type="entry name" value="mRNA_cap_enzyme"/>
    <property type="match status" value="1"/>
</dbReference>
<accession>A0AAV0B0S3</accession>
<dbReference type="GO" id="GO:0006370">
    <property type="term" value="P:7-methylguanosine mRNA capping"/>
    <property type="evidence" value="ECO:0007669"/>
    <property type="project" value="UniProtKB-KW"/>
</dbReference>
<dbReference type="Pfam" id="PF03919">
    <property type="entry name" value="mRNA_cap_C"/>
    <property type="match status" value="1"/>
</dbReference>
<evidence type="ECO:0000256" key="7">
    <source>
        <dbReference type="ARBA" id="ARBA00022695"/>
    </source>
</evidence>
<keyword evidence="8" id="KW-0547">Nucleotide-binding</keyword>
<dbReference type="Gene3D" id="2.40.50.140">
    <property type="entry name" value="Nucleic acid-binding proteins"/>
    <property type="match status" value="1"/>
</dbReference>
<evidence type="ECO:0000313" key="19">
    <source>
        <dbReference type="EMBL" id="CAH7676405.1"/>
    </source>
</evidence>
<evidence type="ECO:0000256" key="3">
    <source>
        <dbReference type="ARBA" id="ARBA00012475"/>
    </source>
</evidence>
<reference evidence="19" key="1">
    <citation type="submission" date="2022-06" db="EMBL/GenBank/DDBJ databases">
        <authorList>
            <consortium name="SYNGENTA / RWTH Aachen University"/>
        </authorList>
    </citation>
    <scope>NUCLEOTIDE SEQUENCE</scope>
</reference>
<organism evidence="19 20">
    <name type="scientific">Phakopsora pachyrhizi</name>
    <name type="common">Asian soybean rust disease fungus</name>
    <dbReference type="NCBI Taxonomy" id="170000"/>
    <lineage>
        <taxon>Eukaryota</taxon>
        <taxon>Fungi</taxon>
        <taxon>Dikarya</taxon>
        <taxon>Basidiomycota</taxon>
        <taxon>Pucciniomycotina</taxon>
        <taxon>Pucciniomycetes</taxon>
        <taxon>Pucciniales</taxon>
        <taxon>Phakopsoraceae</taxon>
        <taxon>Phakopsora</taxon>
    </lineage>
</organism>
<dbReference type="SUPFAM" id="SSF56091">
    <property type="entry name" value="DNA ligase/mRNA capping enzyme, catalytic domain"/>
    <property type="match status" value="1"/>
</dbReference>
<evidence type="ECO:0000256" key="6">
    <source>
        <dbReference type="ARBA" id="ARBA00022679"/>
    </source>
</evidence>
<keyword evidence="10" id="KW-0342">GTP-binding</keyword>
<feature type="compositionally biased region" description="Polar residues" evidence="16">
    <location>
        <begin position="408"/>
        <end position="431"/>
    </location>
</feature>
<evidence type="ECO:0000256" key="4">
    <source>
        <dbReference type="ARBA" id="ARBA00019171"/>
    </source>
</evidence>
<dbReference type="CDD" id="cd07895">
    <property type="entry name" value="Adenylation_mRNA_capping"/>
    <property type="match status" value="1"/>
</dbReference>
<keyword evidence="11" id="KW-0539">Nucleus</keyword>
<dbReference type="SUPFAM" id="SSF50249">
    <property type="entry name" value="Nucleic acid-binding proteins"/>
    <property type="match status" value="1"/>
</dbReference>
<dbReference type="GO" id="GO:0004484">
    <property type="term" value="F:mRNA guanylyltransferase activity"/>
    <property type="evidence" value="ECO:0007669"/>
    <property type="project" value="UniProtKB-EC"/>
</dbReference>
<dbReference type="PANTHER" id="PTHR10367">
    <property type="entry name" value="MRNA-CAPPING ENZYME"/>
    <property type="match status" value="1"/>
</dbReference>
<comment type="catalytic activity">
    <reaction evidence="14">
        <text>a 5'-end diphospho-ribonucleoside in mRNA + GTP + H(+) = a 5'-end (5'-triphosphoguanosine)-ribonucleoside in mRNA + diphosphate</text>
        <dbReference type="Rhea" id="RHEA:67012"/>
        <dbReference type="Rhea" id="RHEA-COMP:17165"/>
        <dbReference type="Rhea" id="RHEA-COMP:17166"/>
        <dbReference type="ChEBI" id="CHEBI:15378"/>
        <dbReference type="ChEBI" id="CHEBI:33019"/>
        <dbReference type="ChEBI" id="CHEBI:37565"/>
        <dbReference type="ChEBI" id="CHEBI:167616"/>
        <dbReference type="ChEBI" id="CHEBI:167617"/>
        <dbReference type="EC" id="2.7.7.50"/>
    </reaction>
    <physiologicalReaction direction="left-to-right" evidence="14">
        <dbReference type="Rhea" id="RHEA:67013"/>
    </physiologicalReaction>
</comment>
<dbReference type="EMBL" id="CALTRL010002667">
    <property type="protein sequence ID" value="CAH7676405.1"/>
    <property type="molecule type" value="Genomic_DNA"/>
</dbReference>
<keyword evidence="9" id="KW-0506">mRNA capping</keyword>
<dbReference type="GO" id="GO:0005634">
    <property type="term" value="C:nucleus"/>
    <property type="evidence" value="ECO:0007669"/>
    <property type="project" value="UniProtKB-SubCell"/>
</dbReference>
<comment type="subunit">
    <text evidence="15">Heterodimer. The mRNA-capping enzyme is composed of two separate chains alpha and beta, respectively a mRNA guanylyltransferase and an mRNA 5'-triphosphate monophosphatase.</text>
</comment>
<feature type="domain" description="mRNA capping enzyme C-terminal" evidence="18">
    <location>
        <begin position="247"/>
        <end position="361"/>
    </location>
</feature>
<proteinExistence type="inferred from homology"/>
<dbReference type="Gene3D" id="3.30.470.30">
    <property type="entry name" value="DNA ligase/mRNA capping enzyme"/>
    <property type="match status" value="1"/>
</dbReference>
<dbReference type="EC" id="2.7.7.50" evidence="3"/>
<evidence type="ECO:0000256" key="8">
    <source>
        <dbReference type="ARBA" id="ARBA00022741"/>
    </source>
</evidence>
<evidence type="ECO:0000256" key="12">
    <source>
        <dbReference type="ARBA" id="ARBA00029909"/>
    </source>
</evidence>
<protein>
    <recommendedName>
        <fullName evidence="4">mRNA-capping enzyme subunit alpha</fullName>
        <ecNumber evidence="3">2.7.7.50</ecNumber>
    </recommendedName>
    <alternativeName>
        <fullName evidence="12">GTP--RNA guanylyltransferase</fullName>
    </alternativeName>
    <alternativeName>
        <fullName evidence="13">mRNA guanylyltransferase</fullName>
    </alternativeName>
</protein>
<dbReference type="AlphaFoldDB" id="A0AAV0B0S3"/>
<dbReference type="InterPro" id="IPR051029">
    <property type="entry name" value="mRNA_Capping_Enz/RNA_Phosphat"/>
</dbReference>
<evidence type="ECO:0000259" key="17">
    <source>
        <dbReference type="Pfam" id="PF01331"/>
    </source>
</evidence>
<comment type="subcellular location">
    <subcellularLocation>
        <location evidence="1">Nucleus</location>
    </subcellularLocation>
</comment>
<dbReference type="GO" id="GO:0005525">
    <property type="term" value="F:GTP binding"/>
    <property type="evidence" value="ECO:0007669"/>
    <property type="project" value="UniProtKB-KW"/>
</dbReference>
<evidence type="ECO:0000313" key="20">
    <source>
        <dbReference type="Proteomes" id="UP001153365"/>
    </source>
</evidence>
<evidence type="ECO:0000259" key="18">
    <source>
        <dbReference type="Pfam" id="PF03919"/>
    </source>
</evidence>
<sequence>MVNPNFPVPDRIPGQLITNRTNLRHLRDHMSNLCGLNGLKRFPGSQPVSFTKTSLKLLETEDFWVCEKSDGVRVMVMVVVLPTPHGPVQEVYFFNRKDEFYRINNVIFPHHENFNRFLKDTIIDGELVIDVDPKTLQHQLRFLAFDCIVWEGENLMKKPLINRYGRLKEWVIKPMNKLLEIQPRLIERMPFDVRLKSMELAYGIDKVLNQDLPKLTHGNDGLIFTSATSPYSIGTDPKILKWKPPSENSIDFRLELRFPPLLNDQNEPDFYQKPLFVLMMNCGRDGDQYFDMLEMSDEEWLERKRRREQLDNRVVEVVWDFDRLTWKIMRFRDDKRDGNYKDVVFSIIESIKAGVEADELIKSSQKIRQAWKTRAESNLKNLDNSSTKQQSNERMNSQNVRRAPTKYFSPNQSRSTNSTKTKQNCNNQEFNNGDKRLSSEKVVKIKIVGGDPRRTKRRLREKYISMNDISELVSSLKRL</sequence>
<name>A0AAV0B0S3_PHAPC</name>
<comment type="caution">
    <text evidence="19">The sequence shown here is derived from an EMBL/GenBank/DDBJ whole genome shotgun (WGS) entry which is preliminary data.</text>
</comment>
<evidence type="ECO:0000256" key="13">
    <source>
        <dbReference type="ARBA" id="ARBA00030702"/>
    </source>
</evidence>
<evidence type="ECO:0000256" key="5">
    <source>
        <dbReference type="ARBA" id="ARBA00022664"/>
    </source>
</evidence>
<evidence type="ECO:0000256" key="10">
    <source>
        <dbReference type="ARBA" id="ARBA00023134"/>
    </source>
</evidence>
<feature type="compositionally biased region" description="Polar residues" evidence="16">
    <location>
        <begin position="378"/>
        <end position="400"/>
    </location>
</feature>
<evidence type="ECO:0000256" key="14">
    <source>
        <dbReference type="ARBA" id="ARBA00044624"/>
    </source>
</evidence>
<comment type="similarity">
    <text evidence="2">Belongs to the eukaryotic GTase family.</text>
</comment>
<evidence type="ECO:0000256" key="2">
    <source>
        <dbReference type="ARBA" id="ARBA00010237"/>
    </source>
</evidence>